<proteinExistence type="predicted"/>
<protein>
    <recommendedName>
        <fullName evidence="2">PD-(D/E)XK nuclease-like domain-containing protein</fullName>
    </recommendedName>
</protein>
<feature type="compositionally biased region" description="Low complexity" evidence="1">
    <location>
        <begin position="61"/>
        <end position="73"/>
    </location>
</feature>
<dbReference type="EMBL" id="LKCW01000365">
    <property type="protein sequence ID" value="KPM34279.1"/>
    <property type="molecule type" value="Genomic_DNA"/>
</dbReference>
<dbReference type="InterPro" id="IPR046797">
    <property type="entry name" value="PDDEXK_12"/>
</dbReference>
<comment type="caution">
    <text evidence="3">The sequence shown here is derived from an EMBL/GenBank/DDBJ whole genome shotgun (WGS) entry which is preliminary data.</text>
</comment>
<dbReference type="Proteomes" id="UP000050424">
    <property type="component" value="Unassembled WGS sequence"/>
</dbReference>
<organism evidence="3 4">
    <name type="scientific">Neonectria ditissima</name>
    <dbReference type="NCBI Taxonomy" id="78410"/>
    <lineage>
        <taxon>Eukaryota</taxon>
        <taxon>Fungi</taxon>
        <taxon>Dikarya</taxon>
        <taxon>Ascomycota</taxon>
        <taxon>Pezizomycotina</taxon>
        <taxon>Sordariomycetes</taxon>
        <taxon>Hypocreomycetidae</taxon>
        <taxon>Hypocreales</taxon>
        <taxon>Nectriaceae</taxon>
        <taxon>Neonectria</taxon>
    </lineage>
</organism>
<evidence type="ECO:0000313" key="3">
    <source>
        <dbReference type="EMBL" id="KPM34279.1"/>
    </source>
</evidence>
<dbReference type="OrthoDB" id="4161186at2759"/>
<name>A0A0P7B3M8_9HYPO</name>
<evidence type="ECO:0000313" key="4">
    <source>
        <dbReference type="Proteomes" id="UP000050424"/>
    </source>
</evidence>
<accession>A0A0P7B3M8</accession>
<feature type="compositionally biased region" description="Polar residues" evidence="1">
    <location>
        <begin position="21"/>
        <end position="41"/>
    </location>
</feature>
<evidence type="ECO:0000256" key="1">
    <source>
        <dbReference type="SAM" id="MobiDB-lite"/>
    </source>
</evidence>
<dbReference type="Pfam" id="PF20516">
    <property type="entry name" value="PDDEXK_12"/>
    <property type="match status" value="1"/>
</dbReference>
<dbReference type="AlphaFoldDB" id="A0A0P7B3M8"/>
<gene>
    <name evidence="3" type="ORF">AK830_g12292</name>
</gene>
<dbReference type="STRING" id="78410.A0A0P7B3M8"/>
<sequence length="419" mass="47058">MTDEHPEHPFHRHHTAIEPDSINQRPNASINEMNPTRSDSQGSDDHEEDFIGHLRNLSIETFSPMSTSTSASSLEPLGDGECSEPDDEMLNSHNLQDAGLVIWIFLSVMHQVSLGNSIVPLHMEAELYELEQSFPHFGAPDKVECFFEQPTHQLGDTPAVEKVLDIVEEAWECQRNTHAKENWDMTVQNLLRLAFRRPNQGCFSHLCNFMPCASAPVGDDYLAADPSPHRVDFCIYLDPIASQPSPGPGSSPASGSLSDMGKVISEARRLLPNRSVNHMTYHALRERPVAFGIKTMKAGEDWGDASLQLGLWQIAQWNFMRRLVVQGSYLDQNRAVGDEAPRERVLPHFVPGIIIEGHLWHLFISTQAGDEIVVGNRITMGSTETVQGVYQIVMGLQTLRDWAEFLYWPVLAKLIREAY</sequence>
<keyword evidence="4" id="KW-1185">Reference proteome</keyword>
<evidence type="ECO:0000259" key="2">
    <source>
        <dbReference type="Pfam" id="PF20516"/>
    </source>
</evidence>
<reference evidence="3 4" key="1">
    <citation type="submission" date="2015-09" db="EMBL/GenBank/DDBJ databases">
        <title>Draft genome of a European isolate of the apple canker pathogen Neonectria ditissima.</title>
        <authorList>
            <person name="Gomez-Cortecero A."/>
            <person name="Harrison R.J."/>
            <person name="Armitage A.D."/>
        </authorList>
    </citation>
    <scope>NUCLEOTIDE SEQUENCE [LARGE SCALE GENOMIC DNA]</scope>
    <source>
        <strain evidence="3 4">R09/05</strain>
    </source>
</reference>
<feature type="domain" description="PD-(D/E)XK nuclease-like" evidence="2">
    <location>
        <begin position="147"/>
        <end position="408"/>
    </location>
</feature>
<feature type="region of interest" description="Disordered" evidence="1">
    <location>
        <begin position="61"/>
        <end position="90"/>
    </location>
</feature>
<feature type="region of interest" description="Disordered" evidence="1">
    <location>
        <begin position="1"/>
        <end position="48"/>
    </location>
</feature>